<dbReference type="InterPro" id="IPR008988">
    <property type="entry name" value="Transcriptional_repressor_C"/>
</dbReference>
<dbReference type="EMBL" id="JMIU01000001">
    <property type="protein sequence ID" value="KDN94961.1"/>
    <property type="molecule type" value="Genomic_DNA"/>
</dbReference>
<feature type="domain" description="Ferrous iron transporter FeoA-like" evidence="2">
    <location>
        <begin position="7"/>
        <end position="77"/>
    </location>
</feature>
<gene>
    <name evidence="3" type="ORF">EI16_01210</name>
</gene>
<dbReference type="InterPro" id="IPR007167">
    <property type="entry name" value="Fe-transptr_FeoA-like"/>
</dbReference>
<dbReference type="STRING" id="28885.EI16_01210"/>
<dbReference type="Pfam" id="PF04023">
    <property type="entry name" value="FeoA"/>
    <property type="match status" value="1"/>
</dbReference>
<evidence type="ECO:0000313" key="3">
    <source>
        <dbReference type="EMBL" id="KDN94961.1"/>
    </source>
</evidence>
<dbReference type="SMART" id="SM00899">
    <property type="entry name" value="FeoA"/>
    <property type="match status" value="1"/>
</dbReference>
<dbReference type="GO" id="GO:0046914">
    <property type="term" value="F:transition metal ion binding"/>
    <property type="evidence" value="ECO:0007669"/>
    <property type="project" value="InterPro"/>
</dbReference>
<organism evidence="3 4">
    <name type="scientific">Hydrogenovibrio marinus</name>
    <dbReference type="NCBI Taxonomy" id="28885"/>
    <lineage>
        <taxon>Bacteria</taxon>
        <taxon>Pseudomonadati</taxon>
        <taxon>Pseudomonadota</taxon>
        <taxon>Gammaproteobacteria</taxon>
        <taxon>Thiotrichales</taxon>
        <taxon>Piscirickettsiaceae</taxon>
        <taxon>Hydrogenovibrio</taxon>
    </lineage>
</organism>
<protein>
    <recommendedName>
        <fullName evidence="2">Ferrous iron transporter FeoA-like domain-containing protein</fullName>
    </recommendedName>
</protein>
<evidence type="ECO:0000259" key="2">
    <source>
        <dbReference type="SMART" id="SM00899"/>
    </source>
</evidence>
<keyword evidence="4" id="KW-1185">Reference proteome</keyword>
<dbReference type="Gene3D" id="2.30.30.90">
    <property type="match status" value="1"/>
</dbReference>
<evidence type="ECO:0000313" key="4">
    <source>
        <dbReference type="Proteomes" id="UP000027341"/>
    </source>
</evidence>
<evidence type="ECO:0000256" key="1">
    <source>
        <dbReference type="ARBA" id="ARBA00023004"/>
    </source>
</evidence>
<accession>A0A066ZX71</accession>
<proteinExistence type="predicted"/>
<name>A0A066ZX71_HYDMR</name>
<dbReference type="AlphaFoldDB" id="A0A066ZX71"/>
<dbReference type="RefSeq" id="WP_029908588.1">
    <property type="nucleotide sequence ID" value="NZ_AP020335.1"/>
</dbReference>
<dbReference type="SUPFAM" id="SSF50037">
    <property type="entry name" value="C-terminal domain of transcriptional repressors"/>
    <property type="match status" value="1"/>
</dbReference>
<sequence length="79" mass="8849">MPDKNAIRLDECHQDQTCTIVALTGDLETKLHLVNLGFHTNSHIKVLLVRGDSYILTVDGSRFAVDKKIAHFIKVHPLS</sequence>
<reference evidence="3 4" key="1">
    <citation type="submission" date="2014-04" db="EMBL/GenBank/DDBJ databases">
        <title>Draft genome sequence of Hydrogenovibrio marinus MH-110, a model organism for aerobic H2 metabolism.</title>
        <authorList>
            <person name="Cha H.J."/>
            <person name="Jo B.H."/>
            <person name="Hwang B.H."/>
        </authorList>
    </citation>
    <scope>NUCLEOTIDE SEQUENCE [LARGE SCALE GENOMIC DNA]</scope>
    <source>
        <strain evidence="3 4">MH-110</strain>
    </source>
</reference>
<dbReference type="Proteomes" id="UP000027341">
    <property type="component" value="Unassembled WGS sequence"/>
</dbReference>
<comment type="caution">
    <text evidence="3">The sequence shown here is derived from an EMBL/GenBank/DDBJ whole genome shotgun (WGS) entry which is preliminary data.</text>
</comment>
<dbReference type="InterPro" id="IPR038157">
    <property type="entry name" value="FeoA_core_dom"/>
</dbReference>
<keyword evidence="1" id="KW-0408">Iron</keyword>